<dbReference type="Pfam" id="PF08486">
    <property type="entry name" value="SpoIID"/>
    <property type="match status" value="1"/>
</dbReference>
<accession>A0A9E2BEQ5</accession>
<evidence type="ECO:0000313" key="2">
    <source>
        <dbReference type="EMBL" id="MBT9144245.1"/>
    </source>
</evidence>
<dbReference type="Proteomes" id="UP000811545">
    <property type="component" value="Unassembled WGS sequence"/>
</dbReference>
<feature type="domain" description="Sporulation stage II protein D amidase enhancer LytB N-terminal" evidence="1">
    <location>
        <begin position="219"/>
        <end position="308"/>
    </location>
</feature>
<dbReference type="NCBIfam" id="TIGR02669">
    <property type="entry name" value="SpoIID_LytB"/>
    <property type="match status" value="1"/>
</dbReference>
<comment type="caution">
    <text evidence="2">The sequence shown here is derived from an EMBL/GenBank/DDBJ whole genome shotgun (WGS) entry which is preliminary data.</text>
</comment>
<reference evidence="2 3" key="1">
    <citation type="journal article" date="2021" name="bioRxiv">
        <title>Unique metabolic strategies in Hadean analogues reveal hints for primordial physiology.</title>
        <authorList>
            <person name="Nobu M.K."/>
            <person name="Nakai R."/>
            <person name="Tamazawa S."/>
            <person name="Mori H."/>
            <person name="Toyoda A."/>
            <person name="Ijiri A."/>
            <person name="Suzuki S."/>
            <person name="Kurokawa K."/>
            <person name="Kamagata Y."/>
            <person name="Tamaki H."/>
        </authorList>
    </citation>
    <scope>NUCLEOTIDE SEQUENCE [LARGE SCALE GENOMIC DNA]</scope>
    <source>
        <strain evidence="2">BS525</strain>
    </source>
</reference>
<dbReference type="EMBL" id="QLTW01000002">
    <property type="protein sequence ID" value="MBT9144245.1"/>
    <property type="molecule type" value="Genomic_DNA"/>
</dbReference>
<dbReference type="InterPro" id="IPR013693">
    <property type="entry name" value="SpoIID/LytB_N"/>
</dbReference>
<dbReference type="GO" id="GO:0030288">
    <property type="term" value="C:outer membrane-bounded periplasmic space"/>
    <property type="evidence" value="ECO:0007669"/>
    <property type="project" value="TreeGrafter"/>
</dbReference>
<dbReference type="PANTHER" id="PTHR30032">
    <property type="entry name" value="N-ACETYLMURAMOYL-L-ALANINE AMIDASE-RELATED"/>
    <property type="match status" value="1"/>
</dbReference>
<dbReference type="AlphaFoldDB" id="A0A9E2BEQ5"/>
<sequence>MGSLWIRKIIPLIIFLIALVTIPITQASANPDIKIGLAVRQTSANISINKGMYFLEIPLSQESALLNESDRLTIQINHRSQPTFSVVVGPFVRLGLFPFENEEGALKALIKINNLGFQGNIIAFTSIPTYVIEIGRFQDILEAEIFRLQLEAHFSGPVILPTLRNGVLIRHPEFEIFYPTFDSVPLSKIINIRPFGSGLLNYGTRTYRGSLGIFWSPSQEDFQVINELPIEDYLLGVVPSEMPDSFNIEALKAQAIAARTYALRNFGRFRRKGFDLCDTSISQVYRGFTAERPNSTQALIDTYGMVLHHNGDLAHTFYHSTSGGRTENVENVWGGLPIPYLVAVDSPFETASPHFTWVRNLTLPQITDMINRLLVSRGLSSVGNIRDIQVLRRGQSPRILTARIIGDRGNADVSGGFIRSALSLRETWAFFEFDGGPGRKVFTINASNNVVESRLGDLLDFSSIGNNQSIVIKGRESQENIPVRWQNVTVSGRGWGHGVGMSQWGAQGLAQNGWNFERILQHFYPGTIVTKIY</sequence>
<evidence type="ECO:0000313" key="3">
    <source>
        <dbReference type="Proteomes" id="UP000811545"/>
    </source>
</evidence>
<gene>
    <name evidence="2" type="primary">lytB</name>
    <name evidence="2" type="ORF">DDT42_00077</name>
</gene>
<dbReference type="PANTHER" id="PTHR30032:SF4">
    <property type="entry name" value="AMIDASE ENHANCER"/>
    <property type="match status" value="1"/>
</dbReference>
<dbReference type="InterPro" id="IPR013486">
    <property type="entry name" value="SpoIID/LytB"/>
</dbReference>
<proteinExistence type="predicted"/>
<evidence type="ECO:0000259" key="1">
    <source>
        <dbReference type="Pfam" id="PF08486"/>
    </source>
</evidence>
<dbReference type="InterPro" id="IPR051922">
    <property type="entry name" value="Bact_Sporulation_Assoc"/>
</dbReference>
<organism evidence="2 3">
    <name type="scientific">Psychracetigena formicireducens</name>
    <dbReference type="NCBI Taxonomy" id="2986056"/>
    <lineage>
        <taxon>Bacteria</taxon>
        <taxon>Bacillati</taxon>
        <taxon>Candidatus Lithacetigenota</taxon>
        <taxon>Candidatus Psychracetigena</taxon>
    </lineage>
</organism>
<name>A0A9E2BEQ5_PSYF1</name>
<dbReference type="GO" id="GO:0030435">
    <property type="term" value="P:sporulation resulting in formation of a cellular spore"/>
    <property type="evidence" value="ECO:0007669"/>
    <property type="project" value="InterPro"/>
</dbReference>
<protein>
    <submittedName>
        <fullName evidence="2">Amidase enhancer</fullName>
    </submittedName>
</protein>